<evidence type="ECO:0000313" key="3">
    <source>
        <dbReference type="Proteomes" id="UP000335636"/>
    </source>
</evidence>
<evidence type="ECO:0000256" key="1">
    <source>
        <dbReference type="SAM" id="SignalP"/>
    </source>
</evidence>
<feature type="chain" id="PRO_5023010575" evidence="1">
    <location>
        <begin position="23"/>
        <end position="75"/>
    </location>
</feature>
<comment type="caution">
    <text evidence="2">The sequence shown here is derived from an EMBL/GenBank/DDBJ whole genome shotgun (WGS) entry which is preliminary data.</text>
</comment>
<feature type="signal peptide" evidence="1">
    <location>
        <begin position="1"/>
        <end position="22"/>
    </location>
</feature>
<reference evidence="2" key="1">
    <citation type="submission" date="2019-04" db="EMBL/GenBank/DDBJ databases">
        <authorList>
            <person name="Alioto T."/>
            <person name="Alioto T."/>
        </authorList>
    </citation>
    <scope>NUCLEOTIDE SEQUENCE [LARGE SCALE GENOMIC DNA]</scope>
</reference>
<evidence type="ECO:0000313" key="2">
    <source>
        <dbReference type="EMBL" id="VTJ69130.1"/>
    </source>
</evidence>
<accession>A0A5E4BJ83</accession>
<proteinExistence type="predicted"/>
<dbReference type="EMBL" id="CABDUW010000448">
    <property type="protein sequence ID" value="VTJ69130.1"/>
    <property type="molecule type" value="Genomic_DNA"/>
</dbReference>
<organism evidence="2 3">
    <name type="scientific">Marmota monax</name>
    <name type="common">Woodchuck</name>
    <dbReference type="NCBI Taxonomy" id="9995"/>
    <lineage>
        <taxon>Eukaryota</taxon>
        <taxon>Metazoa</taxon>
        <taxon>Chordata</taxon>
        <taxon>Craniata</taxon>
        <taxon>Vertebrata</taxon>
        <taxon>Euteleostomi</taxon>
        <taxon>Mammalia</taxon>
        <taxon>Eutheria</taxon>
        <taxon>Euarchontoglires</taxon>
        <taxon>Glires</taxon>
        <taxon>Rodentia</taxon>
        <taxon>Sciuromorpha</taxon>
        <taxon>Sciuridae</taxon>
        <taxon>Xerinae</taxon>
        <taxon>Marmotini</taxon>
        <taxon>Marmota</taxon>
    </lineage>
</organism>
<sequence>RKIMSQWFMKIHEMLIVPLLLLFHGPDWIFLESGKAMHVNVPFLHTLALTHHAVAVWDMWKSIRQSGLWVVDDVI</sequence>
<dbReference type="Proteomes" id="UP000335636">
    <property type="component" value="Unassembled WGS sequence"/>
</dbReference>
<keyword evidence="3" id="KW-1185">Reference proteome</keyword>
<feature type="non-terminal residue" evidence="2">
    <location>
        <position position="75"/>
    </location>
</feature>
<keyword evidence="1" id="KW-0732">Signal</keyword>
<name>A0A5E4BJ83_MARMO</name>
<protein>
    <submittedName>
        <fullName evidence="2">Uncharacterized protein</fullName>
    </submittedName>
</protein>
<dbReference type="AlphaFoldDB" id="A0A5E4BJ83"/>
<feature type="non-terminal residue" evidence="2">
    <location>
        <position position="1"/>
    </location>
</feature>
<gene>
    <name evidence="2" type="ORF">MONAX_5E001481</name>
</gene>